<dbReference type="RefSeq" id="WP_232303482.1">
    <property type="nucleotide sequence ID" value="NZ_JAGJHH010000005.1"/>
</dbReference>
<keyword evidence="1" id="KW-0808">Transferase</keyword>
<organism evidence="3 4">
    <name type="scientific">Bacteroides fragilis</name>
    <dbReference type="NCBI Taxonomy" id="817"/>
    <lineage>
        <taxon>Bacteria</taxon>
        <taxon>Pseudomonadati</taxon>
        <taxon>Bacteroidota</taxon>
        <taxon>Bacteroidia</taxon>
        <taxon>Bacteroidales</taxon>
        <taxon>Bacteroidaceae</taxon>
        <taxon>Bacteroides</taxon>
    </lineage>
</organism>
<gene>
    <name evidence="3" type="ORF">O1433_07320</name>
</gene>
<sequence length="36" mass="3934">MALKHCLDENKIQKGQQVMIAGFGVGLSWAATVLKF</sequence>
<name>A0A9Q4P9C9_BACFG</name>
<feature type="domain" description="Beta-ketoacyl-[acyl-carrier-protein] synthase III C-terminal" evidence="2">
    <location>
        <begin position="1"/>
        <end position="35"/>
    </location>
</feature>
<evidence type="ECO:0000259" key="2">
    <source>
        <dbReference type="Pfam" id="PF08541"/>
    </source>
</evidence>
<dbReference type="InterPro" id="IPR013747">
    <property type="entry name" value="ACP_syn_III_C"/>
</dbReference>
<evidence type="ECO:0000256" key="1">
    <source>
        <dbReference type="ARBA" id="ARBA00022679"/>
    </source>
</evidence>
<protein>
    <recommendedName>
        <fullName evidence="2">Beta-ketoacyl-[acyl-carrier-protein] synthase III C-terminal domain-containing protein</fullName>
    </recommendedName>
</protein>
<dbReference type="InterPro" id="IPR016039">
    <property type="entry name" value="Thiolase-like"/>
</dbReference>
<dbReference type="Pfam" id="PF08541">
    <property type="entry name" value="ACP_syn_III_C"/>
    <property type="match status" value="1"/>
</dbReference>
<proteinExistence type="predicted"/>
<dbReference type="SUPFAM" id="SSF53901">
    <property type="entry name" value="Thiolase-like"/>
    <property type="match status" value="1"/>
</dbReference>
<dbReference type="Gene3D" id="3.40.47.10">
    <property type="match status" value="1"/>
</dbReference>
<evidence type="ECO:0000313" key="4">
    <source>
        <dbReference type="Proteomes" id="UP001079672"/>
    </source>
</evidence>
<dbReference type="GO" id="GO:0016746">
    <property type="term" value="F:acyltransferase activity"/>
    <property type="evidence" value="ECO:0007669"/>
    <property type="project" value="InterPro"/>
</dbReference>
<reference evidence="3" key="1">
    <citation type="submission" date="2022-12" db="EMBL/GenBank/DDBJ databases">
        <title>Development of a Multilocus Sequence Typing Scheme for Bacteroides fragilis Based on Whole Genome Sequencing Data and Clinical Application.</title>
        <authorList>
            <person name="Nielsen F.D."/>
            <person name="Justesen U.S."/>
        </authorList>
    </citation>
    <scope>NUCLEOTIDE SEQUENCE</scope>
    <source>
        <strain evidence="3">BF_AM_ODE_DK_2015_4</strain>
    </source>
</reference>
<dbReference type="Proteomes" id="UP001079672">
    <property type="component" value="Unassembled WGS sequence"/>
</dbReference>
<dbReference type="AlphaFoldDB" id="A0A9Q4P9C9"/>
<dbReference type="EMBL" id="JAPTZU010000003">
    <property type="protein sequence ID" value="MCZ2687307.1"/>
    <property type="molecule type" value="Genomic_DNA"/>
</dbReference>
<comment type="caution">
    <text evidence="3">The sequence shown here is derived from an EMBL/GenBank/DDBJ whole genome shotgun (WGS) entry which is preliminary data.</text>
</comment>
<evidence type="ECO:0000313" key="3">
    <source>
        <dbReference type="EMBL" id="MCZ2687307.1"/>
    </source>
</evidence>
<accession>A0A9Q4P9C9</accession>